<dbReference type="AlphaFoldDB" id="A0A9N9J7L8"/>
<feature type="region of interest" description="Disordered" evidence="9">
    <location>
        <begin position="1"/>
        <end position="28"/>
    </location>
</feature>
<dbReference type="SUPFAM" id="SSF57667">
    <property type="entry name" value="beta-beta-alpha zinc fingers"/>
    <property type="match status" value="1"/>
</dbReference>
<dbReference type="InterPro" id="IPR003656">
    <property type="entry name" value="Znf_BED"/>
</dbReference>
<keyword evidence="7" id="KW-0539">Nucleus</keyword>
<evidence type="ECO:0000256" key="4">
    <source>
        <dbReference type="ARBA" id="ARBA00022833"/>
    </source>
</evidence>
<keyword evidence="4" id="KW-0862">Zinc</keyword>
<evidence type="ECO:0000256" key="5">
    <source>
        <dbReference type="ARBA" id="ARBA00023015"/>
    </source>
</evidence>
<dbReference type="SMART" id="SM00614">
    <property type="entry name" value="ZnF_BED"/>
    <property type="match status" value="1"/>
</dbReference>
<evidence type="ECO:0000256" key="9">
    <source>
        <dbReference type="SAM" id="MobiDB-lite"/>
    </source>
</evidence>
<keyword evidence="6" id="KW-0804">Transcription</keyword>
<gene>
    <name evidence="11" type="ORF">FCALED_LOCUS17407</name>
</gene>
<dbReference type="PANTHER" id="PTHR46481">
    <property type="entry name" value="ZINC FINGER BED DOMAIN-CONTAINING PROTEIN 4"/>
    <property type="match status" value="1"/>
</dbReference>
<evidence type="ECO:0000256" key="8">
    <source>
        <dbReference type="PROSITE-ProRule" id="PRU00027"/>
    </source>
</evidence>
<name>A0A9N9J7L8_9GLOM</name>
<dbReference type="GO" id="GO:0009791">
    <property type="term" value="P:post-embryonic development"/>
    <property type="evidence" value="ECO:0007669"/>
    <property type="project" value="UniProtKB-ARBA"/>
</dbReference>
<dbReference type="GO" id="GO:0003677">
    <property type="term" value="F:DNA binding"/>
    <property type="evidence" value="ECO:0007669"/>
    <property type="project" value="InterPro"/>
</dbReference>
<dbReference type="Pfam" id="PF02892">
    <property type="entry name" value="zf-BED"/>
    <property type="match status" value="1"/>
</dbReference>
<protein>
    <submittedName>
        <fullName evidence="11">3213_t:CDS:1</fullName>
    </submittedName>
</protein>
<dbReference type="InterPro" id="IPR052035">
    <property type="entry name" value="ZnF_BED_domain_contain"/>
</dbReference>
<sequence length="146" mass="16937">MSKKHKQPNEIIELDFDNDNSSSTSSSISKEKRSDVWNHFNKFKDDKGILRAKCRYCDKGVYNMSSSNSSTGNLFKHLKSHPDKTTSSVNKQANFMIKFLNKDSNMIFSEKTFREKLVTWIVTDDQPFIVVECLEFQDLLNYCNST</sequence>
<dbReference type="OrthoDB" id="2311312at2759"/>
<feature type="domain" description="BED-type" evidence="10">
    <location>
        <begin position="31"/>
        <end position="88"/>
    </location>
</feature>
<keyword evidence="3 8" id="KW-0863">Zinc-finger</keyword>
<evidence type="ECO:0000313" key="12">
    <source>
        <dbReference type="Proteomes" id="UP000789570"/>
    </source>
</evidence>
<dbReference type="InterPro" id="IPR036236">
    <property type="entry name" value="Znf_C2H2_sf"/>
</dbReference>
<evidence type="ECO:0000256" key="6">
    <source>
        <dbReference type="ARBA" id="ARBA00023163"/>
    </source>
</evidence>
<evidence type="ECO:0000313" key="11">
    <source>
        <dbReference type="EMBL" id="CAG8768962.1"/>
    </source>
</evidence>
<comment type="caution">
    <text evidence="11">The sequence shown here is derived from an EMBL/GenBank/DDBJ whole genome shotgun (WGS) entry which is preliminary data.</text>
</comment>
<evidence type="ECO:0000256" key="3">
    <source>
        <dbReference type="ARBA" id="ARBA00022771"/>
    </source>
</evidence>
<keyword evidence="12" id="KW-1185">Reference proteome</keyword>
<keyword evidence="5" id="KW-0805">Transcription regulation</keyword>
<proteinExistence type="predicted"/>
<evidence type="ECO:0000256" key="1">
    <source>
        <dbReference type="ARBA" id="ARBA00004123"/>
    </source>
</evidence>
<dbReference type="GO" id="GO:0005634">
    <property type="term" value="C:nucleus"/>
    <property type="evidence" value="ECO:0007669"/>
    <property type="project" value="UniProtKB-SubCell"/>
</dbReference>
<dbReference type="PROSITE" id="PS50808">
    <property type="entry name" value="ZF_BED"/>
    <property type="match status" value="1"/>
</dbReference>
<dbReference type="PANTHER" id="PTHR46481:SF10">
    <property type="entry name" value="ZINC FINGER BED DOMAIN-CONTAINING PROTEIN 39"/>
    <property type="match status" value="1"/>
</dbReference>
<reference evidence="11" key="1">
    <citation type="submission" date="2021-06" db="EMBL/GenBank/DDBJ databases">
        <authorList>
            <person name="Kallberg Y."/>
            <person name="Tangrot J."/>
            <person name="Rosling A."/>
        </authorList>
    </citation>
    <scope>NUCLEOTIDE SEQUENCE</scope>
    <source>
        <strain evidence="11">UK204</strain>
    </source>
</reference>
<feature type="non-terminal residue" evidence="11">
    <location>
        <position position="1"/>
    </location>
</feature>
<evidence type="ECO:0000259" key="10">
    <source>
        <dbReference type="PROSITE" id="PS50808"/>
    </source>
</evidence>
<comment type="subcellular location">
    <subcellularLocation>
        <location evidence="1">Nucleus</location>
    </subcellularLocation>
</comment>
<dbReference type="Proteomes" id="UP000789570">
    <property type="component" value="Unassembled WGS sequence"/>
</dbReference>
<accession>A0A9N9J7L8</accession>
<dbReference type="EMBL" id="CAJVPQ010026480">
    <property type="protein sequence ID" value="CAG8768962.1"/>
    <property type="molecule type" value="Genomic_DNA"/>
</dbReference>
<dbReference type="GO" id="GO:0008270">
    <property type="term" value="F:zinc ion binding"/>
    <property type="evidence" value="ECO:0007669"/>
    <property type="project" value="UniProtKB-KW"/>
</dbReference>
<evidence type="ECO:0000256" key="7">
    <source>
        <dbReference type="ARBA" id="ARBA00023242"/>
    </source>
</evidence>
<evidence type="ECO:0000256" key="2">
    <source>
        <dbReference type="ARBA" id="ARBA00022723"/>
    </source>
</evidence>
<keyword evidence="2" id="KW-0479">Metal-binding</keyword>
<organism evidence="11 12">
    <name type="scientific">Funneliformis caledonium</name>
    <dbReference type="NCBI Taxonomy" id="1117310"/>
    <lineage>
        <taxon>Eukaryota</taxon>
        <taxon>Fungi</taxon>
        <taxon>Fungi incertae sedis</taxon>
        <taxon>Mucoromycota</taxon>
        <taxon>Glomeromycotina</taxon>
        <taxon>Glomeromycetes</taxon>
        <taxon>Glomerales</taxon>
        <taxon>Glomeraceae</taxon>
        <taxon>Funneliformis</taxon>
    </lineage>
</organism>